<sequence>MLTDRRTREAMINYNSRNSISAEAKEIWLTSKHNKAAVSELTSSDIVPVGRNRNIQNSIDVSMALAFVLSNSGKLHYIAKLGNEFITHSGPIMYREHLLNNMKIHASHYPFLSNLQINEISEGVQKLNRVLETCSGSSHFDKDSIKIGRELLKGAMDLEESLKMLVTLQEASDFMVGSQGKQIRLLKDKGEDESSRNKVNRKNTHSKTRISFDGSIDHFFNANYDTMKQGKRELSPSFIRKGMNTTDYDESSSHASMKIPAHRRSLSSSPVFPSNGCNEDHNTERQTSSTSKGKHSTSNHIQKLDRKQGSGNVRMPSVVAKLMGLEEFPSSKAEGKKVGGKDLACTKQIIIADAEARRKVVSQTLLMPSYEGNKCLDEKLIGDTMDKIHKEIQSTSTSKDYAQKSHSQIFSKTYNPAVQTKEKVGRTEQRSKTIDQDMSPKLEKDLEKSKHKMLSWSRYDIFGKKDKLLKQKMTEGDRSSLASSKMNTLQSHQLIAHMVKPKHAVSENEGKEHESNSNVKVATATKDERRSKRSALKLSKLKVDDATSVAKVRRGGYEEHVKQPKEHLKSSKQEMQNTVNRVSDYRELNRTATNDNSDNMNSLQKNPVIEREKSLPTAKKVDAANVKAYRDKSHRVFLGDNFADIETPSKKIQSSFLNDLEKRWKERTSKNQVHTVSLHETDSKQHHERKPASNLLSVDSPVDTGGDKNTLQDISVEEQHVNDMIKEDSVASQNQKVSLSLDTEPRLSNFEEEEKEGATENKHNNCNYSKWKKQEICEANGPGLLTKDEDLLKRLLVNDQHFLDMAQAFLKITIPGVVLQTSNKACQNEENKVLLDCGYELLRRKGRRGNVRAMEPLYSPGDVNIDALVKGLNNDFESLKFSNESTVSDDNAEFLYLLLKRDIENRKPDINCMWDIGWSSIIAASVQKDEITRDLEKHVLSGLISELARELISTTTKVK</sequence>
<dbReference type="InterPro" id="IPR032795">
    <property type="entry name" value="DUF3741-assoc"/>
</dbReference>
<feature type="compositionally biased region" description="Polar residues" evidence="1">
    <location>
        <begin position="730"/>
        <end position="741"/>
    </location>
</feature>
<dbReference type="AlphaFoldDB" id="A0A8J5F7Q3"/>
<proteinExistence type="predicted"/>
<evidence type="ECO:0000313" key="3">
    <source>
        <dbReference type="EMBL" id="KAG6480943.1"/>
    </source>
</evidence>
<gene>
    <name evidence="3" type="ORF">ZIOFF_057534</name>
</gene>
<feature type="compositionally biased region" description="Basic residues" evidence="1">
    <location>
        <begin position="198"/>
        <end position="207"/>
    </location>
</feature>
<name>A0A8J5F7Q3_ZINOF</name>
<dbReference type="EMBL" id="JACMSC010000016">
    <property type="protein sequence ID" value="KAG6480943.1"/>
    <property type="molecule type" value="Genomic_DNA"/>
</dbReference>
<dbReference type="Proteomes" id="UP000734854">
    <property type="component" value="Unassembled WGS sequence"/>
</dbReference>
<feature type="region of interest" description="Disordered" evidence="1">
    <location>
        <begin position="244"/>
        <end position="311"/>
    </location>
</feature>
<evidence type="ECO:0000259" key="2">
    <source>
        <dbReference type="Pfam" id="PF14383"/>
    </source>
</evidence>
<accession>A0A8J5F7Q3</accession>
<feature type="domain" description="DUF3741" evidence="2">
    <location>
        <begin position="313"/>
        <end position="332"/>
    </location>
</feature>
<dbReference type="PANTHER" id="PTHR34282">
    <property type="entry name" value="OS01G0228800 PROTEIN-RELATED"/>
    <property type="match status" value="1"/>
</dbReference>
<comment type="caution">
    <text evidence="3">The sequence shown here is derived from an EMBL/GenBank/DDBJ whole genome shotgun (WGS) entry which is preliminary data.</text>
</comment>
<organism evidence="3 4">
    <name type="scientific">Zingiber officinale</name>
    <name type="common">Ginger</name>
    <name type="synonym">Amomum zingiber</name>
    <dbReference type="NCBI Taxonomy" id="94328"/>
    <lineage>
        <taxon>Eukaryota</taxon>
        <taxon>Viridiplantae</taxon>
        <taxon>Streptophyta</taxon>
        <taxon>Embryophyta</taxon>
        <taxon>Tracheophyta</taxon>
        <taxon>Spermatophyta</taxon>
        <taxon>Magnoliopsida</taxon>
        <taxon>Liliopsida</taxon>
        <taxon>Zingiberales</taxon>
        <taxon>Zingiberaceae</taxon>
        <taxon>Zingiber</taxon>
    </lineage>
</organism>
<feature type="compositionally biased region" description="Polar residues" evidence="1">
    <location>
        <begin position="266"/>
        <end position="277"/>
    </location>
</feature>
<protein>
    <recommendedName>
        <fullName evidence="2">DUF3741 domain-containing protein</fullName>
    </recommendedName>
</protein>
<feature type="region of interest" description="Disordered" evidence="1">
    <location>
        <begin position="506"/>
        <end position="535"/>
    </location>
</feature>
<evidence type="ECO:0000313" key="4">
    <source>
        <dbReference type="Proteomes" id="UP000734854"/>
    </source>
</evidence>
<feature type="compositionally biased region" description="Basic and acidic residues" evidence="1">
    <location>
        <begin position="187"/>
        <end position="196"/>
    </location>
</feature>
<dbReference type="PANTHER" id="PTHR34282:SF1">
    <property type="entry name" value="DUF3741 DOMAIN-CONTAINING PROTEIN"/>
    <property type="match status" value="1"/>
</dbReference>
<reference evidence="3 4" key="1">
    <citation type="submission" date="2020-08" db="EMBL/GenBank/DDBJ databases">
        <title>Plant Genome Project.</title>
        <authorList>
            <person name="Zhang R.-G."/>
        </authorList>
    </citation>
    <scope>NUCLEOTIDE SEQUENCE [LARGE SCALE GENOMIC DNA]</scope>
    <source>
        <tissue evidence="3">Rhizome</tissue>
    </source>
</reference>
<feature type="region of interest" description="Disordered" evidence="1">
    <location>
        <begin position="554"/>
        <end position="576"/>
    </location>
</feature>
<feature type="region of interest" description="Disordered" evidence="1">
    <location>
        <begin position="729"/>
        <end position="761"/>
    </location>
</feature>
<feature type="region of interest" description="Disordered" evidence="1">
    <location>
        <begin position="667"/>
        <end position="707"/>
    </location>
</feature>
<dbReference type="Pfam" id="PF14383">
    <property type="entry name" value="VARLMGL"/>
    <property type="match status" value="1"/>
</dbReference>
<keyword evidence="4" id="KW-1185">Reference proteome</keyword>
<evidence type="ECO:0000256" key="1">
    <source>
        <dbReference type="SAM" id="MobiDB-lite"/>
    </source>
</evidence>
<feature type="region of interest" description="Disordered" evidence="1">
    <location>
        <begin position="187"/>
        <end position="207"/>
    </location>
</feature>
<feature type="compositionally biased region" description="Basic and acidic residues" evidence="1">
    <location>
        <begin position="506"/>
        <end position="515"/>
    </location>
</feature>
<feature type="compositionally biased region" description="Basic and acidic residues" evidence="1">
    <location>
        <begin position="555"/>
        <end position="572"/>
    </location>
</feature>